<gene>
    <name evidence="1" type="ORF">PR048_012569</name>
</gene>
<reference evidence="1 2" key="1">
    <citation type="submission" date="2023-02" db="EMBL/GenBank/DDBJ databases">
        <title>LHISI_Scaffold_Assembly.</title>
        <authorList>
            <person name="Stuart O.P."/>
            <person name="Cleave R."/>
            <person name="Magrath M.J.L."/>
            <person name="Mikheyev A.S."/>
        </authorList>
    </citation>
    <scope>NUCLEOTIDE SEQUENCE [LARGE SCALE GENOMIC DNA]</scope>
    <source>
        <strain evidence="1">Daus_M_001</strain>
        <tissue evidence="1">Leg muscle</tissue>
    </source>
</reference>
<sequence>MCFAISPAVLSTIRICLPVAKVARERPRLNILTDLLVIRNTVQDLDSMRFAILFSLSTLAPFRLNMHCAIAYTAKLRIHCTPLADSPYVYLSDVQPGFIWENRAAISADFLTERASHADDPCIFSHIGDVPGSDFPGAMSLPSDIEQFPFLDVAPRDFKIIAKITKNYTITEMDVLVTENPYGQLGHSVYSKPTYTEIYLNANSH</sequence>
<organism evidence="1 2">
    <name type="scientific">Dryococelus australis</name>
    <dbReference type="NCBI Taxonomy" id="614101"/>
    <lineage>
        <taxon>Eukaryota</taxon>
        <taxon>Metazoa</taxon>
        <taxon>Ecdysozoa</taxon>
        <taxon>Arthropoda</taxon>
        <taxon>Hexapoda</taxon>
        <taxon>Insecta</taxon>
        <taxon>Pterygota</taxon>
        <taxon>Neoptera</taxon>
        <taxon>Polyneoptera</taxon>
        <taxon>Phasmatodea</taxon>
        <taxon>Verophasmatodea</taxon>
        <taxon>Anareolatae</taxon>
        <taxon>Phasmatidae</taxon>
        <taxon>Eurycanthinae</taxon>
        <taxon>Dryococelus</taxon>
    </lineage>
</organism>
<keyword evidence="2" id="KW-1185">Reference proteome</keyword>
<protein>
    <submittedName>
        <fullName evidence="1">Uncharacterized protein</fullName>
    </submittedName>
</protein>
<comment type="caution">
    <text evidence="1">The sequence shown here is derived from an EMBL/GenBank/DDBJ whole genome shotgun (WGS) entry which is preliminary data.</text>
</comment>
<evidence type="ECO:0000313" key="2">
    <source>
        <dbReference type="Proteomes" id="UP001159363"/>
    </source>
</evidence>
<proteinExistence type="predicted"/>
<dbReference type="EMBL" id="JARBHB010000004">
    <property type="protein sequence ID" value="KAJ8886358.1"/>
    <property type="molecule type" value="Genomic_DNA"/>
</dbReference>
<name>A0ABQ9HR61_9NEOP</name>
<dbReference type="Proteomes" id="UP001159363">
    <property type="component" value="Chromosome X"/>
</dbReference>
<evidence type="ECO:0000313" key="1">
    <source>
        <dbReference type="EMBL" id="KAJ8886358.1"/>
    </source>
</evidence>
<accession>A0ABQ9HR61</accession>